<reference evidence="2 3" key="1">
    <citation type="submission" date="2019-03" db="EMBL/GenBank/DDBJ databases">
        <title>Single cell metagenomics reveals metabolic interactions within the superorganism composed of flagellate Streblomastix strix and complex community of Bacteroidetes bacteria on its surface.</title>
        <authorList>
            <person name="Treitli S.C."/>
            <person name="Kolisko M."/>
            <person name="Husnik F."/>
            <person name="Keeling P."/>
            <person name="Hampl V."/>
        </authorList>
    </citation>
    <scope>NUCLEOTIDE SEQUENCE [LARGE SCALE GENOMIC DNA]</scope>
    <source>
        <strain evidence="2">ST1C</strain>
    </source>
</reference>
<name>A0A5J4WFU0_9EUKA</name>
<dbReference type="Proteomes" id="UP000324800">
    <property type="component" value="Unassembled WGS sequence"/>
</dbReference>
<comment type="caution">
    <text evidence="2">The sequence shown here is derived from an EMBL/GenBank/DDBJ whole genome shotgun (WGS) entry which is preliminary data.</text>
</comment>
<dbReference type="OrthoDB" id="298589at2759"/>
<sequence length="361" mass="42046">MQTTIQLIRFLWQKKLNITTRNFDGVKIPDSLLIKNGEIQEWYFTSVQNGQILRKNQDNLNWKYFKKSFNFGEENNIFAFFCSVSGATSYFLPDDMIQFLQSVKDKSGLLMIHVRPREDKNNVISVVYTENMQMFVNRVNRYFLDDNLPAKMKGGTFDVPDPIAENRTYNVVAMKQRVVRIINSMNKHIQEVSNGQYKIGRASIHFKLDSKNKLWMIWVSLLNLDSQLVKQEIIPITDSNNTYSKQQLAQLVKTIPPISKQDEAYFDGNHVIHISGRSSQLNLLPNFIDPVSLLPQESIWRSPNVLHPTSPQGRVRNLDVDQIKKYQQDKEKQYEQDEIRNTQREEAMQRLGVSYGAEEDS</sequence>
<protein>
    <submittedName>
        <fullName evidence="2">Uncharacterized protein</fullName>
    </submittedName>
</protein>
<dbReference type="AlphaFoldDB" id="A0A5J4WFU0"/>
<evidence type="ECO:0000256" key="1">
    <source>
        <dbReference type="SAM" id="MobiDB-lite"/>
    </source>
</evidence>
<feature type="compositionally biased region" description="Basic and acidic residues" evidence="1">
    <location>
        <begin position="326"/>
        <end position="348"/>
    </location>
</feature>
<evidence type="ECO:0000313" key="3">
    <source>
        <dbReference type="Proteomes" id="UP000324800"/>
    </source>
</evidence>
<organism evidence="2 3">
    <name type="scientific">Streblomastix strix</name>
    <dbReference type="NCBI Taxonomy" id="222440"/>
    <lineage>
        <taxon>Eukaryota</taxon>
        <taxon>Metamonada</taxon>
        <taxon>Preaxostyla</taxon>
        <taxon>Oxymonadida</taxon>
        <taxon>Streblomastigidae</taxon>
        <taxon>Streblomastix</taxon>
    </lineage>
</organism>
<accession>A0A5J4WFU0</accession>
<evidence type="ECO:0000313" key="2">
    <source>
        <dbReference type="EMBL" id="KAA6393493.1"/>
    </source>
</evidence>
<dbReference type="EMBL" id="SNRW01002215">
    <property type="protein sequence ID" value="KAA6393493.1"/>
    <property type="molecule type" value="Genomic_DNA"/>
</dbReference>
<feature type="region of interest" description="Disordered" evidence="1">
    <location>
        <begin position="326"/>
        <end position="361"/>
    </location>
</feature>
<gene>
    <name evidence="2" type="ORF">EZS28_010981</name>
</gene>
<proteinExistence type="predicted"/>